<dbReference type="SUPFAM" id="SSF53822">
    <property type="entry name" value="Periplasmic binding protein-like I"/>
    <property type="match status" value="1"/>
</dbReference>
<dbReference type="InterPro" id="IPR028082">
    <property type="entry name" value="Peripla_BP_I"/>
</dbReference>
<keyword evidence="2" id="KW-0238">DNA-binding</keyword>
<dbReference type="CDD" id="cd06267">
    <property type="entry name" value="PBP1_LacI_sugar_binding-like"/>
    <property type="match status" value="1"/>
</dbReference>
<dbReference type="PANTHER" id="PTHR30146:SF109">
    <property type="entry name" value="HTH-TYPE TRANSCRIPTIONAL REGULATOR GALS"/>
    <property type="match status" value="1"/>
</dbReference>
<organism evidence="5">
    <name type="scientific">bioreactor metagenome</name>
    <dbReference type="NCBI Taxonomy" id="1076179"/>
    <lineage>
        <taxon>unclassified sequences</taxon>
        <taxon>metagenomes</taxon>
        <taxon>ecological metagenomes</taxon>
    </lineage>
</organism>
<keyword evidence="1" id="KW-0805">Transcription regulation</keyword>
<dbReference type="AlphaFoldDB" id="A0A645DMZ4"/>
<dbReference type="Pfam" id="PF13377">
    <property type="entry name" value="Peripla_BP_3"/>
    <property type="match status" value="1"/>
</dbReference>
<feature type="domain" description="Transcriptional regulator LacI/GalR-like sensor" evidence="4">
    <location>
        <begin position="4"/>
        <end position="175"/>
    </location>
</feature>
<name>A0A645DMZ4_9ZZZZ</name>
<evidence type="ECO:0000256" key="1">
    <source>
        <dbReference type="ARBA" id="ARBA00023015"/>
    </source>
</evidence>
<dbReference type="GO" id="GO:0000976">
    <property type="term" value="F:transcription cis-regulatory region binding"/>
    <property type="evidence" value="ECO:0007669"/>
    <property type="project" value="TreeGrafter"/>
</dbReference>
<dbReference type="Gene3D" id="3.40.50.2300">
    <property type="match status" value="1"/>
</dbReference>
<gene>
    <name evidence="5" type="primary">exuR_7</name>
    <name evidence="5" type="ORF">SDC9_137753</name>
</gene>
<sequence length="175" mass="19665">MTKLLIERGRRNIAFIGGDLWSSPQDIDPIHLFDRHDERFIGYLKAHYNYNIPINKALIKNAKWEIEESYNLMTELLTSGETIDAVAAASDKMAIGAMRAIREFGLTIPDDISIIGFDNLETANFVTPRLTTVDYPKEELGRLAVRILSENIAGKNICKGKKMVLPSSLVVRDSI</sequence>
<dbReference type="EMBL" id="VSSQ01037839">
    <property type="protein sequence ID" value="MPM90631.1"/>
    <property type="molecule type" value="Genomic_DNA"/>
</dbReference>
<protein>
    <submittedName>
        <fullName evidence="5">Putative HTH-type transcriptional repressor ExuR</fullName>
    </submittedName>
</protein>
<accession>A0A645DMZ4</accession>
<evidence type="ECO:0000256" key="2">
    <source>
        <dbReference type="ARBA" id="ARBA00023125"/>
    </source>
</evidence>
<evidence type="ECO:0000259" key="4">
    <source>
        <dbReference type="Pfam" id="PF13377"/>
    </source>
</evidence>
<dbReference type="GO" id="GO:0003700">
    <property type="term" value="F:DNA-binding transcription factor activity"/>
    <property type="evidence" value="ECO:0007669"/>
    <property type="project" value="TreeGrafter"/>
</dbReference>
<dbReference type="PANTHER" id="PTHR30146">
    <property type="entry name" value="LACI-RELATED TRANSCRIPTIONAL REPRESSOR"/>
    <property type="match status" value="1"/>
</dbReference>
<evidence type="ECO:0000256" key="3">
    <source>
        <dbReference type="ARBA" id="ARBA00023163"/>
    </source>
</evidence>
<evidence type="ECO:0000313" key="5">
    <source>
        <dbReference type="EMBL" id="MPM90631.1"/>
    </source>
</evidence>
<proteinExistence type="predicted"/>
<comment type="caution">
    <text evidence="5">The sequence shown here is derived from an EMBL/GenBank/DDBJ whole genome shotgun (WGS) entry which is preliminary data.</text>
</comment>
<reference evidence="5" key="1">
    <citation type="submission" date="2019-08" db="EMBL/GenBank/DDBJ databases">
        <authorList>
            <person name="Kucharzyk K."/>
            <person name="Murdoch R.W."/>
            <person name="Higgins S."/>
            <person name="Loffler F."/>
        </authorList>
    </citation>
    <scope>NUCLEOTIDE SEQUENCE</scope>
</reference>
<keyword evidence="3" id="KW-0804">Transcription</keyword>
<dbReference type="InterPro" id="IPR046335">
    <property type="entry name" value="LacI/GalR-like_sensor"/>
</dbReference>